<dbReference type="GO" id="GO:0031045">
    <property type="term" value="C:dense core granule"/>
    <property type="evidence" value="ECO:0007669"/>
    <property type="project" value="TreeGrafter"/>
</dbReference>
<protein>
    <submittedName>
        <fullName evidence="5">Synaptotagmin 8</fullName>
    </submittedName>
</protein>
<dbReference type="PRINTS" id="PR00399">
    <property type="entry name" value="SYNAPTOTAGMN"/>
</dbReference>
<sequence length="282" mass="31114">MVWSAQSGGGGGPPGWRGDEQGEGGRGLREPQQFWRRVGLRQAADLRPRGPGGTADPYARVSLSHEAGCRHETKVHRGTLCPTFEETCSFHVPPVELPQTALRVQILDYKLFFQHELPLGTVDPQPVLELWHPLGPPSTPKQLGEVCFSLQYVPGSGRLTVVVLEARGLSPVLAEPYVKVQLVPNQRKWKKRKTSARKGLATPYFNETFTFLVPFSQIQSVALVLAVWAWGPQFQAKPVSKVLLGARASGQPLQHWADMLPAREVDRALALQPHLRLPLPGS</sequence>
<dbReference type="GO" id="GO:0005544">
    <property type="term" value="F:calcium-dependent phospholipid binding"/>
    <property type="evidence" value="ECO:0007669"/>
    <property type="project" value="TreeGrafter"/>
</dbReference>
<reference evidence="5" key="1">
    <citation type="submission" date="2019-08" db="EMBL/GenBank/DDBJ databases">
        <title>Phocoena sinus (Vaquita) genome, mPhoSin1, primary haplotype.</title>
        <authorList>
            <person name="Morin P."/>
            <person name="Mountcastle J."/>
            <person name="Fungtammasan C."/>
            <person name="Rhie A."/>
            <person name="Rojas-Bracho L."/>
            <person name="Smith C.R."/>
            <person name="Taylor B.L."/>
            <person name="Gulland F.M.D."/>
            <person name="Musser W."/>
            <person name="Houck M."/>
            <person name="Haase B."/>
            <person name="Paez S."/>
            <person name="Howe K."/>
            <person name="Torrance J."/>
            <person name="Formenti G."/>
            <person name="Phillippy A."/>
            <person name="Ryder O."/>
            <person name="Jarvis E.D."/>
            <person name="Fedrigo O."/>
        </authorList>
    </citation>
    <scope>NUCLEOTIDE SEQUENCE [LARGE SCALE GENOMIC DNA]</scope>
</reference>
<evidence type="ECO:0000313" key="6">
    <source>
        <dbReference type="Proteomes" id="UP000694554"/>
    </source>
</evidence>
<evidence type="ECO:0000256" key="2">
    <source>
        <dbReference type="ARBA" id="ARBA00022737"/>
    </source>
</evidence>
<evidence type="ECO:0000256" key="1">
    <source>
        <dbReference type="ARBA" id="ARBA00006996"/>
    </source>
</evidence>
<reference evidence="5" key="2">
    <citation type="submission" date="2025-08" db="UniProtKB">
        <authorList>
            <consortium name="Ensembl"/>
        </authorList>
    </citation>
    <scope>IDENTIFICATION</scope>
</reference>
<dbReference type="GO" id="GO:0005886">
    <property type="term" value="C:plasma membrane"/>
    <property type="evidence" value="ECO:0007669"/>
    <property type="project" value="TreeGrafter"/>
</dbReference>
<feature type="domain" description="C2" evidence="4">
    <location>
        <begin position="142"/>
        <end position="269"/>
    </location>
</feature>
<dbReference type="PROSITE" id="PS50004">
    <property type="entry name" value="C2"/>
    <property type="match status" value="2"/>
</dbReference>
<dbReference type="AlphaFoldDB" id="A0A8C9BLA7"/>
<evidence type="ECO:0000313" key="5">
    <source>
        <dbReference type="Ensembl" id="ENSPSNP00000007846.1"/>
    </source>
</evidence>
<dbReference type="GO" id="GO:0030424">
    <property type="term" value="C:axon"/>
    <property type="evidence" value="ECO:0007669"/>
    <property type="project" value="TreeGrafter"/>
</dbReference>
<keyword evidence="6" id="KW-1185">Reference proteome</keyword>
<comment type="similarity">
    <text evidence="1">Belongs to the synaptotagmin family.</text>
</comment>
<evidence type="ECO:0000256" key="3">
    <source>
        <dbReference type="SAM" id="MobiDB-lite"/>
    </source>
</evidence>
<dbReference type="Proteomes" id="UP000694554">
    <property type="component" value="Chromosome 8"/>
</dbReference>
<dbReference type="GO" id="GO:0000149">
    <property type="term" value="F:SNARE binding"/>
    <property type="evidence" value="ECO:0007669"/>
    <property type="project" value="TreeGrafter"/>
</dbReference>
<dbReference type="Pfam" id="PF00168">
    <property type="entry name" value="C2"/>
    <property type="match status" value="2"/>
</dbReference>
<feature type="domain" description="C2" evidence="4">
    <location>
        <begin position="16"/>
        <end position="141"/>
    </location>
</feature>
<dbReference type="FunFam" id="2.60.40.150:FF:000182">
    <property type="entry name" value="Synaptotagmin 8"/>
    <property type="match status" value="1"/>
</dbReference>
<reference evidence="5" key="3">
    <citation type="submission" date="2025-09" db="UniProtKB">
        <authorList>
            <consortium name="Ensembl"/>
        </authorList>
    </citation>
    <scope>IDENTIFICATION</scope>
</reference>
<dbReference type="InterPro" id="IPR001565">
    <property type="entry name" value="Synaptotagmin"/>
</dbReference>
<dbReference type="InterPro" id="IPR000008">
    <property type="entry name" value="C2_dom"/>
</dbReference>
<dbReference type="Gene3D" id="2.60.40.150">
    <property type="entry name" value="C2 domain"/>
    <property type="match status" value="2"/>
</dbReference>
<evidence type="ECO:0000259" key="4">
    <source>
        <dbReference type="PROSITE" id="PS50004"/>
    </source>
</evidence>
<name>A0A8C9BLA7_PHOSS</name>
<dbReference type="GO" id="GO:0048488">
    <property type="term" value="P:synaptic vesicle endocytosis"/>
    <property type="evidence" value="ECO:0007669"/>
    <property type="project" value="TreeGrafter"/>
</dbReference>
<dbReference type="PANTHER" id="PTHR10024:SF249">
    <property type="entry name" value="SYNAPTOTAGMIN-8"/>
    <property type="match status" value="1"/>
</dbReference>
<dbReference type="GO" id="GO:0001786">
    <property type="term" value="F:phosphatidylserine binding"/>
    <property type="evidence" value="ECO:0007669"/>
    <property type="project" value="TreeGrafter"/>
</dbReference>
<dbReference type="PANTHER" id="PTHR10024">
    <property type="entry name" value="SYNAPTOTAGMIN"/>
    <property type="match status" value="1"/>
</dbReference>
<dbReference type="SMART" id="SM00239">
    <property type="entry name" value="C2"/>
    <property type="match status" value="2"/>
</dbReference>
<organism evidence="5 6">
    <name type="scientific">Phocoena sinus</name>
    <name type="common">Vaquita</name>
    <dbReference type="NCBI Taxonomy" id="42100"/>
    <lineage>
        <taxon>Eukaryota</taxon>
        <taxon>Metazoa</taxon>
        <taxon>Chordata</taxon>
        <taxon>Craniata</taxon>
        <taxon>Vertebrata</taxon>
        <taxon>Euteleostomi</taxon>
        <taxon>Mammalia</taxon>
        <taxon>Eutheria</taxon>
        <taxon>Laurasiatheria</taxon>
        <taxon>Artiodactyla</taxon>
        <taxon>Whippomorpha</taxon>
        <taxon>Cetacea</taxon>
        <taxon>Odontoceti</taxon>
        <taxon>Phocoenidae</taxon>
        <taxon>Phocoena</taxon>
    </lineage>
</organism>
<dbReference type="GO" id="GO:0030276">
    <property type="term" value="F:clathrin binding"/>
    <property type="evidence" value="ECO:0007669"/>
    <property type="project" value="TreeGrafter"/>
</dbReference>
<dbReference type="InterPro" id="IPR035892">
    <property type="entry name" value="C2_domain_sf"/>
</dbReference>
<dbReference type="GO" id="GO:0048791">
    <property type="term" value="P:calcium ion-regulated exocytosis of neurotransmitter"/>
    <property type="evidence" value="ECO:0007669"/>
    <property type="project" value="TreeGrafter"/>
</dbReference>
<dbReference type="GeneTree" id="ENSGT00940000160892"/>
<dbReference type="GO" id="GO:0030672">
    <property type="term" value="C:synaptic vesicle membrane"/>
    <property type="evidence" value="ECO:0007669"/>
    <property type="project" value="TreeGrafter"/>
</dbReference>
<dbReference type="SUPFAM" id="SSF49562">
    <property type="entry name" value="C2 domain (Calcium/lipid-binding domain, CaLB)"/>
    <property type="match status" value="2"/>
</dbReference>
<dbReference type="Ensembl" id="ENSPSNT00000008892.1">
    <property type="protein sequence ID" value="ENSPSNP00000007846.1"/>
    <property type="gene ID" value="ENSPSNG00000005775.1"/>
</dbReference>
<accession>A0A8C9BLA7</accession>
<feature type="region of interest" description="Disordered" evidence="3">
    <location>
        <begin position="1"/>
        <end position="28"/>
    </location>
</feature>
<keyword evidence="2" id="KW-0677">Repeat</keyword>
<proteinExistence type="inferred from homology"/>
<gene>
    <name evidence="5" type="primary">SYT8</name>
</gene>
<dbReference type="GO" id="GO:0005509">
    <property type="term" value="F:calcium ion binding"/>
    <property type="evidence" value="ECO:0007669"/>
    <property type="project" value="TreeGrafter"/>
</dbReference>